<dbReference type="AlphaFoldDB" id="A0AAD8A8V2"/>
<comment type="caution">
    <text evidence="1">The sequence shown here is derived from an EMBL/GenBank/DDBJ whole genome shotgun (WGS) entry which is preliminary data.</text>
</comment>
<name>A0AAD8A8V2_DIPPU</name>
<sequence length="345" mass="39546">MNICSHNNSLSTKIKIIISQYSGLTEEGHTYPCNICAAKDDSRKIPSIYLHKLSQQESFAVDLKKISCVDKNASKQHTRSSSGHLRNEEMTLKTFASSETKNSDLKNGHFTTTANSLLPFHEYRFRKPSTGLEMYIRRQFENPVGKENAYECSSSSSKQKSQYESIGPRVTCECLWTKTNDGKNKSKKFCMNQYNSSNILSERFCSECWKNRYSQHTKPDDISEVEELYVRKTEEGCDHPGCLCTGAVESMVKRPEYTLPIKCCEHSTSEIGRCCCRCLRPTELSLMKPPNGDWYCVDVRPDILLRAYTQDTLPTWTTKHFCYPPVTLINCPPVIHKWNKLLYSD</sequence>
<gene>
    <name evidence="1" type="ORF">L9F63_014014</name>
</gene>
<accession>A0AAD8A8V2</accession>
<reference evidence="1" key="1">
    <citation type="journal article" date="2023" name="IScience">
        <title>Live-bearing cockroach genome reveals convergent evolutionary mechanisms linked to viviparity in insects and beyond.</title>
        <authorList>
            <person name="Fouks B."/>
            <person name="Harrison M.C."/>
            <person name="Mikhailova A.A."/>
            <person name="Marchal E."/>
            <person name="English S."/>
            <person name="Carruthers M."/>
            <person name="Jennings E.C."/>
            <person name="Chiamaka E.L."/>
            <person name="Frigard R.A."/>
            <person name="Pippel M."/>
            <person name="Attardo G.M."/>
            <person name="Benoit J.B."/>
            <person name="Bornberg-Bauer E."/>
            <person name="Tobe S.S."/>
        </authorList>
    </citation>
    <scope>NUCLEOTIDE SEQUENCE</scope>
    <source>
        <strain evidence="1">Stay&amp;Tobe</strain>
    </source>
</reference>
<evidence type="ECO:0000313" key="1">
    <source>
        <dbReference type="EMBL" id="KAJ9594680.1"/>
    </source>
</evidence>
<evidence type="ECO:0000313" key="2">
    <source>
        <dbReference type="Proteomes" id="UP001233999"/>
    </source>
</evidence>
<reference evidence="1" key="2">
    <citation type="submission" date="2023-05" db="EMBL/GenBank/DDBJ databases">
        <authorList>
            <person name="Fouks B."/>
        </authorList>
    </citation>
    <scope>NUCLEOTIDE SEQUENCE</scope>
    <source>
        <strain evidence="1">Stay&amp;Tobe</strain>
        <tissue evidence="1">Testes</tissue>
    </source>
</reference>
<organism evidence="1 2">
    <name type="scientific">Diploptera punctata</name>
    <name type="common">Pacific beetle cockroach</name>
    <dbReference type="NCBI Taxonomy" id="6984"/>
    <lineage>
        <taxon>Eukaryota</taxon>
        <taxon>Metazoa</taxon>
        <taxon>Ecdysozoa</taxon>
        <taxon>Arthropoda</taxon>
        <taxon>Hexapoda</taxon>
        <taxon>Insecta</taxon>
        <taxon>Pterygota</taxon>
        <taxon>Neoptera</taxon>
        <taxon>Polyneoptera</taxon>
        <taxon>Dictyoptera</taxon>
        <taxon>Blattodea</taxon>
        <taxon>Blaberoidea</taxon>
        <taxon>Blaberidae</taxon>
        <taxon>Diplopterinae</taxon>
        <taxon>Diploptera</taxon>
    </lineage>
</organism>
<keyword evidence="2" id="KW-1185">Reference proteome</keyword>
<dbReference type="Proteomes" id="UP001233999">
    <property type="component" value="Unassembled WGS sequence"/>
</dbReference>
<protein>
    <submittedName>
        <fullName evidence="1">Uncharacterized protein</fullName>
    </submittedName>
</protein>
<dbReference type="EMBL" id="JASPKZ010002725">
    <property type="protein sequence ID" value="KAJ9594680.1"/>
    <property type="molecule type" value="Genomic_DNA"/>
</dbReference>
<proteinExistence type="predicted"/>